<comment type="caution">
    <text evidence="7">The sequence shown here is derived from an EMBL/GenBank/DDBJ whole genome shotgun (WGS) entry which is preliminary data.</text>
</comment>
<dbReference type="Proteomes" id="UP000196640">
    <property type="component" value="Unassembled WGS sequence"/>
</dbReference>
<dbReference type="OrthoDB" id="7210610at2"/>
<evidence type="ECO:0000256" key="1">
    <source>
        <dbReference type="ARBA" id="ARBA00004127"/>
    </source>
</evidence>
<keyword evidence="2 5" id="KW-0812">Transmembrane</keyword>
<evidence type="ECO:0000313" key="6">
    <source>
        <dbReference type="EMBL" id="OWJ71754.1"/>
    </source>
</evidence>
<keyword evidence="7" id="KW-0808">Transferase</keyword>
<dbReference type="STRING" id="366616.CG51_18375"/>
<dbReference type="PANTHER" id="PTHR43847">
    <property type="entry name" value="BLL3993 PROTEIN"/>
    <property type="match status" value="1"/>
</dbReference>
<gene>
    <name evidence="7" type="ORF">CDV52_20755</name>
    <name evidence="6" type="ORF">CDV53_18425</name>
</gene>
<accession>A0A212AHG5</accession>
<feature type="transmembrane region" description="Helical" evidence="5">
    <location>
        <begin position="206"/>
        <end position="231"/>
    </location>
</feature>
<dbReference type="PANTHER" id="PTHR43847:SF1">
    <property type="entry name" value="BLL3993 PROTEIN"/>
    <property type="match status" value="1"/>
</dbReference>
<dbReference type="AlphaFoldDB" id="A0A212AHG5"/>
<evidence type="ECO:0000256" key="5">
    <source>
        <dbReference type="SAM" id="Phobius"/>
    </source>
</evidence>
<keyword evidence="3 5" id="KW-1133">Transmembrane helix</keyword>
<evidence type="ECO:0000256" key="4">
    <source>
        <dbReference type="ARBA" id="ARBA00023136"/>
    </source>
</evidence>
<dbReference type="Proteomes" id="UP000214673">
    <property type="component" value="Unassembled WGS sequence"/>
</dbReference>
<dbReference type="Pfam" id="PF04191">
    <property type="entry name" value="PEMT"/>
    <property type="match status" value="1"/>
</dbReference>
<dbReference type="InterPro" id="IPR052527">
    <property type="entry name" value="Metal_cation-efflux_comp"/>
</dbReference>
<keyword evidence="9" id="KW-1185">Reference proteome</keyword>
<dbReference type="InterPro" id="IPR007318">
    <property type="entry name" value="Phopholipid_MeTrfase"/>
</dbReference>
<dbReference type="EMBL" id="NIPV01000106">
    <property type="protein sequence ID" value="OWJ71754.1"/>
    <property type="molecule type" value="Genomic_DNA"/>
</dbReference>
<dbReference type="EMBL" id="NIPX01000069">
    <property type="protein sequence ID" value="OWJ80865.1"/>
    <property type="molecule type" value="Genomic_DNA"/>
</dbReference>
<feature type="transmembrane region" description="Helical" evidence="5">
    <location>
        <begin position="49"/>
        <end position="68"/>
    </location>
</feature>
<feature type="transmembrane region" description="Helical" evidence="5">
    <location>
        <begin position="80"/>
        <end position="102"/>
    </location>
</feature>
<proteinExistence type="predicted"/>
<feature type="transmembrane region" description="Helical" evidence="5">
    <location>
        <begin position="122"/>
        <end position="155"/>
    </location>
</feature>
<keyword evidence="7" id="KW-0489">Methyltransferase</keyword>
<dbReference type="GO" id="GO:0032259">
    <property type="term" value="P:methylation"/>
    <property type="evidence" value="ECO:0007669"/>
    <property type="project" value="UniProtKB-KW"/>
</dbReference>
<name>A0A212AHG5_9RHOB</name>
<dbReference type="GO" id="GO:0008168">
    <property type="term" value="F:methyltransferase activity"/>
    <property type="evidence" value="ECO:0007669"/>
    <property type="project" value="UniProtKB-KW"/>
</dbReference>
<evidence type="ECO:0000256" key="2">
    <source>
        <dbReference type="ARBA" id="ARBA00022692"/>
    </source>
</evidence>
<dbReference type="Gene3D" id="1.20.120.1630">
    <property type="match status" value="1"/>
</dbReference>
<sequence length="237" mass="26021">MSRCPSPRPGQWTAAGRRLKDGWAMQVEPMTTLSDRHAGSLLQRLRIPLLRALFVLLLAPILFIRSAWTDIPAMASLLRIAGVFLVFAAVLGRFWAILYIGGRKNLSVMCDGPYSISRHPLYLASTIGATGLGLLLQSVTLAILIGGVTFAVLLATARQEERNLRGIFGPAYDDYSRVTPRLLPAPHLFHTPSEVMFRPAHLRVNFADALVFLGFIPLAEIISVLHVHGWLAGPILP</sequence>
<evidence type="ECO:0000313" key="8">
    <source>
        <dbReference type="Proteomes" id="UP000196640"/>
    </source>
</evidence>
<comment type="subcellular location">
    <subcellularLocation>
        <location evidence="1">Endomembrane system</location>
        <topology evidence="1">Multi-pass membrane protein</topology>
    </subcellularLocation>
</comment>
<organism evidence="7 8">
    <name type="scientific">Haematobacter missouriensis</name>
    <dbReference type="NCBI Taxonomy" id="366616"/>
    <lineage>
        <taxon>Bacteria</taxon>
        <taxon>Pseudomonadati</taxon>
        <taxon>Pseudomonadota</taxon>
        <taxon>Alphaproteobacteria</taxon>
        <taxon>Rhodobacterales</taxon>
        <taxon>Paracoccaceae</taxon>
        <taxon>Haematobacter</taxon>
    </lineage>
</organism>
<protein>
    <submittedName>
        <fullName evidence="7">Isoprenylcysteine carboxyl methyltransferase</fullName>
    </submittedName>
</protein>
<evidence type="ECO:0000313" key="7">
    <source>
        <dbReference type="EMBL" id="OWJ80865.1"/>
    </source>
</evidence>
<evidence type="ECO:0000313" key="9">
    <source>
        <dbReference type="Proteomes" id="UP000214673"/>
    </source>
</evidence>
<evidence type="ECO:0000256" key="3">
    <source>
        <dbReference type="ARBA" id="ARBA00022989"/>
    </source>
</evidence>
<dbReference type="GO" id="GO:0012505">
    <property type="term" value="C:endomembrane system"/>
    <property type="evidence" value="ECO:0007669"/>
    <property type="project" value="UniProtKB-SubCell"/>
</dbReference>
<reference evidence="8 9" key="1">
    <citation type="submission" date="2016-11" db="EMBL/GenBank/DDBJ databases">
        <title>Comparison of Traditional DNA-DNA Hybridization with In Silico Genomic Analysis.</title>
        <authorList>
            <person name="Nicholson A.C."/>
            <person name="Sammons S."/>
            <person name="Humrighouse B.W."/>
            <person name="Graziano J."/>
            <person name="Lasker B."/>
            <person name="Whitney A.M."/>
            <person name="Mcquiston J.R."/>
        </authorList>
    </citation>
    <scope>NUCLEOTIDE SEQUENCE [LARGE SCALE GENOMIC DNA]</scope>
    <source>
        <strain evidence="6 9">H1892</strain>
        <strain evidence="7 8">H2381</strain>
    </source>
</reference>
<keyword evidence="4 5" id="KW-0472">Membrane</keyword>